<comment type="caution">
    <text evidence="2">The sequence shown here is derived from an EMBL/GenBank/DDBJ whole genome shotgun (WGS) entry which is preliminary data.</text>
</comment>
<protein>
    <submittedName>
        <fullName evidence="2">Uncharacterized protein</fullName>
    </submittedName>
</protein>
<organism evidence="2 3">
    <name type="scientific">Oryza meyeriana var. granulata</name>
    <dbReference type="NCBI Taxonomy" id="110450"/>
    <lineage>
        <taxon>Eukaryota</taxon>
        <taxon>Viridiplantae</taxon>
        <taxon>Streptophyta</taxon>
        <taxon>Embryophyta</taxon>
        <taxon>Tracheophyta</taxon>
        <taxon>Spermatophyta</taxon>
        <taxon>Magnoliopsida</taxon>
        <taxon>Liliopsida</taxon>
        <taxon>Poales</taxon>
        <taxon>Poaceae</taxon>
        <taxon>BOP clade</taxon>
        <taxon>Oryzoideae</taxon>
        <taxon>Oryzeae</taxon>
        <taxon>Oryzinae</taxon>
        <taxon>Oryza</taxon>
        <taxon>Oryza meyeriana</taxon>
    </lineage>
</organism>
<keyword evidence="3" id="KW-1185">Reference proteome</keyword>
<dbReference type="AlphaFoldDB" id="A0A6G1D8F4"/>
<sequence>MMEYVIDGGDLEFVLSYEENELSFLFEYTNELMLKDQEMYRRQIENFGYVFIHGMREVILTDNEDEEDGETVTDDDEDVEDGETVTSYDEEGDEISTDDEEAHHQTP</sequence>
<dbReference type="OrthoDB" id="718864at2759"/>
<proteinExistence type="predicted"/>
<reference evidence="2 3" key="1">
    <citation type="submission" date="2019-11" db="EMBL/GenBank/DDBJ databases">
        <title>Whole genome sequence of Oryza granulata.</title>
        <authorList>
            <person name="Li W."/>
        </authorList>
    </citation>
    <scope>NUCLEOTIDE SEQUENCE [LARGE SCALE GENOMIC DNA]</scope>
    <source>
        <strain evidence="3">cv. Menghai</strain>
        <tissue evidence="2">Leaf</tissue>
    </source>
</reference>
<feature type="region of interest" description="Disordered" evidence="1">
    <location>
        <begin position="61"/>
        <end position="107"/>
    </location>
</feature>
<feature type="compositionally biased region" description="Acidic residues" evidence="1">
    <location>
        <begin position="62"/>
        <end position="100"/>
    </location>
</feature>
<evidence type="ECO:0000313" key="3">
    <source>
        <dbReference type="Proteomes" id="UP000479710"/>
    </source>
</evidence>
<dbReference type="EMBL" id="SPHZ02000007">
    <property type="protein sequence ID" value="KAF0908414.1"/>
    <property type="molecule type" value="Genomic_DNA"/>
</dbReference>
<name>A0A6G1D8F4_9ORYZ</name>
<evidence type="ECO:0000313" key="2">
    <source>
        <dbReference type="EMBL" id="KAF0908414.1"/>
    </source>
</evidence>
<gene>
    <name evidence="2" type="ORF">E2562_025084</name>
</gene>
<accession>A0A6G1D8F4</accession>
<evidence type="ECO:0000256" key="1">
    <source>
        <dbReference type="SAM" id="MobiDB-lite"/>
    </source>
</evidence>
<dbReference type="Proteomes" id="UP000479710">
    <property type="component" value="Unassembled WGS sequence"/>
</dbReference>